<evidence type="ECO:0000256" key="6">
    <source>
        <dbReference type="ARBA" id="ARBA00023242"/>
    </source>
</evidence>
<dbReference type="PROSITE" id="PS00028">
    <property type="entry name" value="ZINC_FINGER_C2H2_1"/>
    <property type="match status" value="5"/>
</dbReference>
<dbReference type="Gene3D" id="3.30.160.60">
    <property type="entry name" value="Classic Zinc Finger"/>
    <property type="match status" value="4"/>
</dbReference>
<keyword evidence="2 8" id="KW-0479">Metal-binding</keyword>
<evidence type="ECO:0000256" key="9">
    <source>
        <dbReference type="SAM" id="MobiDB-lite"/>
    </source>
</evidence>
<feature type="binding site" evidence="8">
    <location>
        <position position="12"/>
    </location>
    <ligand>
        <name>Zn(2+)</name>
        <dbReference type="ChEBI" id="CHEBI:29105"/>
    </ligand>
</feature>
<organism evidence="12 13">
    <name type="scientific">Bactrocera dorsalis</name>
    <name type="common">Oriental fruit fly</name>
    <name type="synonym">Dacus dorsalis</name>
    <dbReference type="NCBI Taxonomy" id="27457"/>
    <lineage>
        <taxon>Eukaryota</taxon>
        <taxon>Metazoa</taxon>
        <taxon>Ecdysozoa</taxon>
        <taxon>Arthropoda</taxon>
        <taxon>Hexapoda</taxon>
        <taxon>Insecta</taxon>
        <taxon>Pterygota</taxon>
        <taxon>Neoptera</taxon>
        <taxon>Endopterygota</taxon>
        <taxon>Diptera</taxon>
        <taxon>Brachycera</taxon>
        <taxon>Muscomorpha</taxon>
        <taxon>Tephritoidea</taxon>
        <taxon>Tephritidae</taxon>
        <taxon>Bactrocera</taxon>
        <taxon>Bactrocera</taxon>
    </lineage>
</organism>
<dbReference type="InterPro" id="IPR012934">
    <property type="entry name" value="Znf_AD"/>
</dbReference>
<feature type="region of interest" description="Disordered" evidence="9">
    <location>
        <begin position="120"/>
        <end position="140"/>
    </location>
</feature>
<evidence type="ECO:0000256" key="2">
    <source>
        <dbReference type="ARBA" id="ARBA00022723"/>
    </source>
</evidence>
<protein>
    <submittedName>
        <fullName evidence="13">Transcription factor Ouib-like isoform X1</fullName>
    </submittedName>
</protein>
<dbReference type="SMART" id="SM00868">
    <property type="entry name" value="zf-AD"/>
    <property type="match status" value="1"/>
</dbReference>
<feature type="domain" description="C2H2-type" evidence="10">
    <location>
        <begin position="316"/>
        <end position="343"/>
    </location>
</feature>
<evidence type="ECO:0000259" key="11">
    <source>
        <dbReference type="PROSITE" id="PS51915"/>
    </source>
</evidence>
<evidence type="ECO:0000256" key="1">
    <source>
        <dbReference type="ARBA" id="ARBA00004123"/>
    </source>
</evidence>
<keyword evidence="6" id="KW-0539">Nucleus</keyword>
<evidence type="ECO:0000313" key="13">
    <source>
        <dbReference type="RefSeq" id="XP_049317189.1"/>
    </source>
</evidence>
<dbReference type="SMART" id="SM00355">
    <property type="entry name" value="ZnF_C2H2"/>
    <property type="match status" value="5"/>
</dbReference>
<evidence type="ECO:0000256" key="3">
    <source>
        <dbReference type="ARBA" id="ARBA00022737"/>
    </source>
</evidence>
<dbReference type="SUPFAM" id="SSF57667">
    <property type="entry name" value="beta-beta-alpha zinc fingers"/>
    <property type="match status" value="3"/>
</dbReference>
<keyword evidence="12" id="KW-1185">Reference proteome</keyword>
<dbReference type="Gene3D" id="3.40.1800.20">
    <property type="match status" value="1"/>
</dbReference>
<dbReference type="InterPro" id="IPR036236">
    <property type="entry name" value="Znf_C2H2_sf"/>
</dbReference>
<dbReference type="PROSITE" id="PS50157">
    <property type="entry name" value="ZINC_FINGER_C2H2_2"/>
    <property type="match status" value="5"/>
</dbReference>
<feature type="domain" description="C2H2-type" evidence="10">
    <location>
        <begin position="344"/>
        <end position="373"/>
    </location>
</feature>
<proteinExistence type="predicted"/>
<evidence type="ECO:0000256" key="4">
    <source>
        <dbReference type="ARBA" id="ARBA00022771"/>
    </source>
</evidence>
<feature type="binding site" evidence="8">
    <location>
        <position position="9"/>
    </location>
    <ligand>
        <name>Zn(2+)</name>
        <dbReference type="ChEBI" id="CHEBI:29105"/>
    </ligand>
</feature>
<dbReference type="InterPro" id="IPR013087">
    <property type="entry name" value="Znf_C2H2_type"/>
</dbReference>
<dbReference type="RefSeq" id="XP_049317189.1">
    <property type="nucleotide sequence ID" value="XM_049461232.1"/>
</dbReference>
<accession>A0ABM3K6T9</accession>
<dbReference type="GeneID" id="125779955"/>
<dbReference type="Pfam" id="PF07776">
    <property type="entry name" value="zf-AD"/>
    <property type="match status" value="1"/>
</dbReference>
<sequence length="385" mass="45571">MEHKIILKCRTCLEENEEDSMFELFMENDINVNGRQKKLKLSKKFEYCCGVRIRESTDMPSKVCWKCFEMTRIWYNFQQMCMNSQLYLESLCEDRMRPEGADDAEFLGYLMEELQVHRDRVHGSSESLDSDTDDDDENNDLGLLVDENDDGDFIESENNLERNVKLEAEQMDEKKFTQKSECIVTNNTDVEKTHKNNKRSTKSQKIQNTIKFSKNRDVSRRRICRPPSPTSYMCYICGNVYNKKATFAYHMSLHNNVKPHECELCGKSFRQICELKNHMRRHTGEKPYKCSYCDRHFIDRSEKHRHERVHTNTRPYICNVCGKSFTYSAILKNHSKLHTGKKDFNCMVCQKAFTLQHQLKAHLQTMTHRLKEAHYVAEGYEVVYE</sequence>
<evidence type="ECO:0000256" key="5">
    <source>
        <dbReference type="ARBA" id="ARBA00022833"/>
    </source>
</evidence>
<dbReference type="Proteomes" id="UP001652620">
    <property type="component" value="Unplaced"/>
</dbReference>
<feature type="binding site" evidence="8">
    <location>
        <position position="64"/>
    </location>
    <ligand>
        <name>Zn(2+)</name>
        <dbReference type="ChEBI" id="CHEBI:29105"/>
    </ligand>
</feature>
<comment type="subcellular location">
    <subcellularLocation>
        <location evidence="1">Nucleus</location>
    </subcellularLocation>
</comment>
<dbReference type="Pfam" id="PF00096">
    <property type="entry name" value="zf-C2H2"/>
    <property type="match status" value="3"/>
</dbReference>
<feature type="domain" description="ZAD" evidence="11">
    <location>
        <begin position="7"/>
        <end position="91"/>
    </location>
</feature>
<reference evidence="13" key="1">
    <citation type="submission" date="2025-08" db="UniProtKB">
        <authorList>
            <consortium name="RefSeq"/>
        </authorList>
    </citation>
    <scope>IDENTIFICATION</scope>
    <source>
        <tissue evidence="13">Adult</tissue>
    </source>
</reference>
<name>A0ABM3K6T9_BACDO</name>
<dbReference type="SUPFAM" id="SSF57716">
    <property type="entry name" value="Glucocorticoid receptor-like (DNA-binding domain)"/>
    <property type="match status" value="1"/>
</dbReference>
<evidence type="ECO:0000313" key="12">
    <source>
        <dbReference type="Proteomes" id="UP001652620"/>
    </source>
</evidence>
<dbReference type="PANTHER" id="PTHR24394">
    <property type="entry name" value="ZINC FINGER PROTEIN"/>
    <property type="match status" value="1"/>
</dbReference>
<feature type="domain" description="C2H2-type" evidence="10">
    <location>
        <begin position="232"/>
        <end position="259"/>
    </location>
</feature>
<evidence type="ECO:0000256" key="7">
    <source>
        <dbReference type="PROSITE-ProRule" id="PRU00042"/>
    </source>
</evidence>
<feature type="binding site" evidence="8">
    <location>
        <position position="67"/>
    </location>
    <ligand>
        <name>Zn(2+)</name>
        <dbReference type="ChEBI" id="CHEBI:29105"/>
    </ligand>
</feature>
<feature type="domain" description="C2H2-type" evidence="10">
    <location>
        <begin position="260"/>
        <end position="287"/>
    </location>
</feature>
<feature type="compositionally biased region" description="Acidic residues" evidence="9">
    <location>
        <begin position="128"/>
        <end position="139"/>
    </location>
</feature>
<dbReference type="PROSITE" id="PS51915">
    <property type="entry name" value="ZAD"/>
    <property type="match status" value="1"/>
</dbReference>
<keyword evidence="4 7" id="KW-0863">Zinc-finger</keyword>
<keyword evidence="5 8" id="KW-0862">Zinc</keyword>
<evidence type="ECO:0000256" key="8">
    <source>
        <dbReference type="PROSITE-ProRule" id="PRU01263"/>
    </source>
</evidence>
<gene>
    <name evidence="13" type="primary">LOC125779955</name>
</gene>
<keyword evidence="3" id="KW-0677">Repeat</keyword>
<dbReference type="PANTHER" id="PTHR24394:SF29">
    <property type="entry name" value="MYONEURIN"/>
    <property type="match status" value="1"/>
</dbReference>
<feature type="domain" description="C2H2-type" evidence="10">
    <location>
        <begin position="288"/>
        <end position="315"/>
    </location>
</feature>
<evidence type="ECO:0000259" key="10">
    <source>
        <dbReference type="PROSITE" id="PS50157"/>
    </source>
</evidence>